<dbReference type="OrthoDB" id="3393054at2"/>
<keyword evidence="1" id="KW-0812">Transmembrane</keyword>
<evidence type="ECO:0000313" key="3">
    <source>
        <dbReference type="Proteomes" id="UP000236178"/>
    </source>
</evidence>
<feature type="transmembrane region" description="Helical" evidence="1">
    <location>
        <begin position="115"/>
        <end position="132"/>
    </location>
</feature>
<comment type="caution">
    <text evidence="2">The sequence shown here is derived from an EMBL/GenBank/DDBJ whole genome shotgun (WGS) entry which is preliminary data.</text>
</comment>
<accession>A0A2I0SDD4</accession>
<evidence type="ECO:0000256" key="1">
    <source>
        <dbReference type="SAM" id="Phobius"/>
    </source>
</evidence>
<feature type="transmembrane region" description="Helical" evidence="1">
    <location>
        <begin position="84"/>
        <end position="109"/>
    </location>
</feature>
<protein>
    <submittedName>
        <fullName evidence="2">Uncharacterized protein</fullName>
    </submittedName>
</protein>
<dbReference type="AlphaFoldDB" id="A0A2I0SDD4"/>
<gene>
    <name evidence="2" type="ORF">CW362_37645</name>
</gene>
<feature type="transmembrane region" description="Helical" evidence="1">
    <location>
        <begin position="39"/>
        <end position="63"/>
    </location>
</feature>
<keyword evidence="1" id="KW-0472">Membrane</keyword>
<keyword evidence="3" id="KW-1185">Reference proteome</keyword>
<proteinExistence type="predicted"/>
<organism evidence="2 3">
    <name type="scientific">Streptomyces populi</name>
    <dbReference type="NCBI Taxonomy" id="2058924"/>
    <lineage>
        <taxon>Bacteria</taxon>
        <taxon>Bacillati</taxon>
        <taxon>Actinomycetota</taxon>
        <taxon>Actinomycetes</taxon>
        <taxon>Kitasatosporales</taxon>
        <taxon>Streptomycetaceae</taxon>
        <taxon>Streptomyces</taxon>
    </lineage>
</organism>
<dbReference type="EMBL" id="PJOS01000136">
    <property type="protein sequence ID" value="PKT67967.1"/>
    <property type="molecule type" value="Genomic_DNA"/>
</dbReference>
<keyword evidence="1" id="KW-1133">Transmembrane helix</keyword>
<name>A0A2I0SDD4_9ACTN</name>
<feature type="transmembrane region" description="Helical" evidence="1">
    <location>
        <begin position="153"/>
        <end position="176"/>
    </location>
</feature>
<dbReference type="RefSeq" id="WP_103554097.1">
    <property type="nucleotide sequence ID" value="NZ_JBHJSK010000015.1"/>
</dbReference>
<evidence type="ECO:0000313" key="2">
    <source>
        <dbReference type="EMBL" id="PKT67967.1"/>
    </source>
</evidence>
<sequence length="302" mass="31833">MKLAAAICAAQFAVAVTVRWVGTFDDDDHGAGLGGGLAAVGLLCVLAFGPPLLAGLGLLHTVACTMPAATLARLVRRRAPGPEGLWHTGFVLLLGTFWAALAVVLPGFAPTGTEALLLAVSGVPPALGLARARRRERATGRPPEDRRVWLRSALVALGLCALVVAAGTVGLATGLIQEYEPPKLGADRLTGVWRGDHGAVLRLRADGRAELSAVPAQPEFGDVTTKQFTRCDGVGKWFLDTAGRYDPYADGSVSERRDGVVVRVGDCGHDTYWTIGGTEARPELFVLFGDPDAGDLRILRRR</sequence>
<reference evidence="2 3" key="1">
    <citation type="submission" date="2017-12" db="EMBL/GenBank/DDBJ databases">
        <title>Streptomyces populusis sp. nov., a novel endophytic actinobacterium isolated from stems of Populus adenopoda Maxim.</title>
        <authorList>
            <person name="Wang Z."/>
        </authorList>
    </citation>
    <scope>NUCLEOTIDE SEQUENCE [LARGE SCALE GENOMIC DNA]</scope>
    <source>
        <strain evidence="2 3">A249</strain>
    </source>
</reference>
<dbReference type="Proteomes" id="UP000236178">
    <property type="component" value="Unassembled WGS sequence"/>
</dbReference>